<sequence length="155" mass="17498">MASRRNPASRRSTRTPLTKAKLLPMRATSVRERSLSYHLALDCWRRGHGNGHAINELIRATYMAWFLQRAGYGNEPVELFKTAEYVAEITLAHAHESGQDEAWTLDVHALAAFERLLALHDVQLATAPMHEFDAAERHLLTFLRGTARSPIPMPT</sequence>
<dbReference type="Proteomes" id="UP000494365">
    <property type="component" value="Unassembled WGS sequence"/>
</dbReference>
<proteinExistence type="predicted"/>
<reference evidence="1 2" key="1">
    <citation type="submission" date="2020-04" db="EMBL/GenBank/DDBJ databases">
        <authorList>
            <person name="De Canck E."/>
        </authorList>
    </citation>
    <scope>NUCLEOTIDE SEQUENCE [LARGE SCALE GENOMIC DNA]</scope>
    <source>
        <strain evidence="1 2">LMG 28614</strain>
    </source>
</reference>
<name>A0A6S7BP19_9BURK</name>
<protein>
    <recommendedName>
        <fullName evidence="3">Fis family transcriptional regulator</fullName>
    </recommendedName>
</protein>
<organism evidence="1 2">
    <name type="scientific">Paraburkholderia ultramafica</name>
    <dbReference type="NCBI Taxonomy" id="1544867"/>
    <lineage>
        <taxon>Bacteria</taxon>
        <taxon>Pseudomonadati</taxon>
        <taxon>Pseudomonadota</taxon>
        <taxon>Betaproteobacteria</taxon>
        <taxon>Burkholderiales</taxon>
        <taxon>Burkholderiaceae</taxon>
        <taxon>Paraburkholderia</taxon>
    </lineage>
</organism>
<evidence type="ECO:0008006" key="3">
    <source>
        <dbReference type="Google" id="ProtNLM"/>
    </source>
</evidence>
<accession>A0A6S7BP19</accession>
<dbReference type="EMBL" id="CADIKK010000054">
    <property type="protein sequence ID" value="CAB3808028.1"/>
    <property type="molecule type" value="Genomic_DNA"/>
</dbReference>
<evidence type="ECO:0000313" key="1">
    <source>
        <dbReference type="EMBL" id="CAB3808028.1"/>
    </source>
</evidence>
<dbReference type="AlphaFoldDB" id="A0A6S7BP19"/>
<gene>
    <name evidence="1" type="ORF">LMG28614_06727</name>
</gene>
<evidence type="ECO:0000313" key="2">
    <source>
        <dbReference type="Proteomes" id="UP000494365"/>
    </source>
</evidence>
<keyword evidence="2" id="KW-1185">Reference proteome</keyword>